<keyword evidence="9 15" id="KW-1133">Transmembrane helix</keyword>
<dbReference type="Pfam" id="PF20684">
    <property type="entry name" value="Fung_rhodopsin"/>
    <property type="match status" value="1"/>
</dbReference>
<keyword evidence="8 16" id="KW-0732">Signal</keyword>
<dbReference type="Pfam" id="PF05730">
    <property type="entry name" value="CFEM"/>
    <property type="match status" value="1"/>
</dbReference>
<evidence type="ECO:0000256" key="10">
    <source>
        <dbReference type="ARBA" id="ARBA00023136"/>
    </source>
</evidence>
<dbReference type="STRING" id="573508.A0A1E3BGF6"/>
<sequence>MRLYWHCMVVFSLACLVMPMIASALESIPQCAVNCEQQLTNTTSCSTTDTACLCTDTTYGTNLSSCTMANCSMKEALTAKYIISRQCDLPIPQEYPEADPATIIPFILATIFFVIRITAKILRLGGGWGPDDYTIIIAYGLAIASFALNTLMVHYGFGMNIWDIRPQSNITMAYKHFFAFILVYKSLISLAKISVCLFLLRIFQSPIFRYTNYIMIAVNAAIAVTWMLTDSFHCIPVHLAWTGWEMEEQGTCINFIASTFANGFVNIAVDTAMVIMPVYEVLKLNLSMQKKIGVAIMLAAGLVLTAIGIVRVVILAENIPDSNPTFQLEPLIHWSAIECQIAIICACLPASRALVAHIIPGTDTAHDSSAAHRYPNATGASSRAATVSPFVRSGTGEKEKGQISKTVSYSVDIGTRAKQLKRESDGFIQLKNIETGEERMFY</sequence>
<dbReference type="VEuPathDB" id="FungiDB:SI65_04983"/>
<keyword evidence="6" id="KW-0336">GPI-anchor</keyword>
<feature type="binding site" description="axial binding residue" evidence="14">
    <location>
        <position position="49"/>
    </location>
    <ligand>
        <name>heme</name>
        <dbReference type="ChEBI" id="CHEBI:30413"/>
    </ligand>
    <ligandPart>
        <name>Fe</name>
        <dbReference type="ChEBI" id="CHEBI:18248"/>
    </ligandPart>
</feature>
<keyword evidence="12" id="KW-0449">Lipoprotein</keyword>
<feature type="disulfide bond" evidence="14">
    <location>
        <begin position="35"/>
        <end position="66"/>
    </location>
</feature>
<keyword evidence="19" id="KW-1185">Reference proteome</keyword>
<evidence type="ECO:0000259" key="17">
    <source>
        <dbReference type="PROSITE" id="PS52012"/>
    </source>
</evidence>
<feature type="transmembrane region" description="Helical" evidence="15">
    <location>
        <begin position="103"/>
        <end position="122"/>
    </location>
</feature>
<evidence type="ECO:0000256" key="15">
    <source>
        <dbReference type="SAM" id="Phobius"/>
    </source>
</evidence>
<gene>
    <name evidence="18" type="ORF">SI65_04983</name>
</gene>
<protein>
    <recommendedName>
        <fullName evidence="17">CFEM domain-containing protein</fullName>
    </recommendedName>
</protein>
<evidence type="ECO:0000256" key="12">
    <source>
        <dbReference type="ARBA" id="ARBA00023288"/>
    </source>
</evidence>
<keyword evidence="14" id="KW-0408">Iron</keyword>
<dbReference type="PROSITE" id="PS52012">
    <property type="entry name" value="CFEM"/>
    <property type="match status" value="1"/>
</dbReference>
<comment type="similarity">
    <text evidence="13">Belongs to the SAT4 family.</text>
</comment>
<proteinExistence type="inferred from homology"/>
<dbReference type="GO" id="GO:0046872">
    <property type="term" value="F:metal ion binding"/>
    <property type="evidence" value="ECO:0007669"/>
    <property type="project" value="UniProtKB-UniRule"/>
</dbReference>
<dbReference type="OrthoDB" id="2496787at2759"/>
<keyword evidence="10 15" id="KW-0472">Membrane</keyword>
<feature type="disulfide bond" evidence="14">
    <location>
        <begin position="54"/>
        <end position="87"/>
    </location>
</feature>
<comment type="subcellular location">
    <subcellularLocation>
        <location evidence="2">Membrane</location>
        <topology evidence="2">Lipid-anchor</topology>
        <topology evidence="2">GPI-anchor</topology>
    </subcellularLocation>
    <subcellularLocation>
        <location evidence="1">Membrane</location>
        <topology evidence="1">Multi-pass membrane protein</topology>
    </subcellularLocation>
    <subcellularLocation>
        <location evidence="3">Secreted</location>
    </subcellularLocation>
</comment>
<feature type="transmembrane region" description="Helical" evidence="15">
    <location>
        <begin position="294"/>
        <end position="316"/>
    </location>
</feature>
<dbReference type="PANTHER" id="PTHR33048">
    <property type="entry name" value="PTH11-LIKE INTEGRAL MEMBRANE PROTEIN (AFU_ORTHOLOGUE AFUA_5G11245)"/>
    <property type="match status" value="1"/>
</dbReference>
<dbReference type="GO" id="GO:0098552">
    <property type="term" value="C:side of membrane"/>
    <property type="evidence" value="ECO:0007669"/>
    <property type="project" value="UniProtKB-KW"/>
</dbReference>
<dbReference type="Proteomes" id="UP000094569">
    <property type="component" value="Unassembled WGS sequence"/>
</dbReference>
<keyword evidence="14" id="KW-0349">Heme</keyword>
<dbReference type="InterPro" id="IPR008427">
    <property type="entry name" value="Extracellular_membr_CFEM_dom"/>
</dbReference>
<evidence type="ECO:0000256" key="7">
    <source>
        <dbReference type="ARBA" id="ARBA00022692"/>
    </source>
</evidence>
<evidence type="ECO:0000256" key="3">
    <source>
        <dbReference type="ARBA" id="ARBA00004613"/>
    </source>
</evidence>
<keyword evidence="7 15" id="KW-0812">Transmembrane</keyword>
<feature type="chain" id="PRO_5009123740" description="CFEM domain-containing protein" evidence="16">
    <location>
        <begin position="25"/>
        <end position="442"/>
    </location>
</feature>
<dbReference type="GO" id="GO:0005576">
    <property type="term" value="C:extracellular region"/>
    <property type="evidence" value="ECO:0007669"/>
    <property type="project" value="UniProtKB-SubCell"/>
</dbReference>
<evidence type="ECO:0000256" key="4">
    <source>
        <dbReference type="ARBA" id="ARBA00010031"/>
    </source>
</evidence>
<evidence type="ECO:0000256" key="2">
    <source>
        <dbReference type="ARBA" id="ARBA00004589"/>
    </source>
</evidence>
<keyword evidence="5" id="KW-0964">Secreted</keyword>
<evidence type="ECO:0000313" key="18">
    <source>
        <dbReference type="EMBL" id="ODM19997.1"/>
    </source>
</evidence>
<keyword evidence="14" id="KW-0479">Metal-binding</keyword>
<dbReference type="PANTHER" id="PTHR33048:SF141">
    <property type="entry name" value="INTEGRAL MEMBRANE PROTEIN-RELATED"/>
    <property type="match status" value="1"/>
</dbReference>
<keyword evidence="11 14" id="KW-1015">Disulfide bond</keyword>
<dbReference type="SMART" id="SM00747">
    <property type="entry name" value="CFEM"/>
    <property type="match status" value="1"/>
</dbReference>
<dbReference type="EMBL" id="JXNT01000004">
    <property type="protein sequence ID" value="ODM19997.1"/>
    <property type="molecule type" value="Genomic_DNA"/>
</dbReference>
<feature type="disulfide bond" evidence="14">
    <location>
        <begin position="31"/>
        <end position="71"/>
    </location>
</feature>
<evidence type="ECO:0000256" key="13">
    <source>
        <dbReference type="ARBA" id="ARBA00038359"/>
    </source>
</evidence>
<feature type="transmembrane region" description="Helical" evidence="15">
    <location>
        <begin position="134"/>
        <end position="157"/>
    </location>
</feature>
<feature type="disulfide bond" evidence="14">
    <location>
        <begin position="45"/>
        <end position="52"/>
    </location>
</feature>
<reference evidence="18 19" key="1">
    <citation type="journal article" date="2016" name="BMC Genomics">
        <title>Comparative genomic and transcriptomic analyses of the Fuzhuan brick tea-fermentation fungus Aspergillus cristatus.</title>
        <authorList>
            <person name="Ge Y."/>
            <person name="Wang Y."/>
            <person name="Liu Y."/>
            <person name="Tan Y."/>
            <person name="Ren X."/>
            <person name="Zhang X."/>
            <person name="Hyde K.D."/>
            <person name="Liu Y."/>
            <person name="Liu Z."/>
        </authorList>
    </citation>
    <scope>NUCLEOTIDE SEQUENCE [LARGE SCALE GENOMIC DNA]</scope>
    <source>
        <strain evidence="18 19">GZAAS20.1005</strain>
    </source>
</reference>
<evidence type="ECO:0000313" key="19">
    <source>
        <dbReference type="Proteomes" id="UP000094569"/>
    </source>
</evidence>
<evidence type="ECO:0000256" key="1">
    <source>
        <dbReference type="ARBA" id="ARBA00004141"/>
    </source>
</evidence>
<evidence type="ECO:0000256" key="16">
    <source>
        <dbReference type="SAM" id="SignalP"/>
    </source>
</evidence>
<feature type="transmembrane region" description="Helical" evidence="15">
    <location>
        <begin position="177"/>
        <end position="200"/>
    </location>
</feature>
<feature type="transmembrane region" description="Helical" evidence="15">
    <location>
        <begin position="212"/>
        <end position="229"/>
    </location>
</feature>
<feature type="signal peptide" evidence="16">
    <location>
        <begin position="1"/>
        <end position="24"/>
    </location>
</feature>
<dbReference type="AlphaFoldDB" id="A0A1E3BGF6"/>
<evidence type="ECO:0000256" key="9">
    <source>
        <dbReference type="ARBA" id="ARBA00022989"/>
    </source>
</evidence>
<evidence type="ECO:0000256" key="6">
    <source>
        <dbReference type="ARBA" id="ARBA00022622"/>
    </source>
</evidence>
<evidence type="ECO:0000256" key="5">
    <source>
        <dbReference type="ARBA" id="ARBA00022525"/>
    </source>
</evidence>
<comment type="similarity">
    <text evidence="4">Belongs to the RBT5 family.</text>
</comment>
<dbReference type="InterPro" id="IPR049326">
    <property type="entry name" value="Rhodopsin_dom_fungi"/>
</dbReference>
<evidence type="ECO:0000256" key="14">
    <source>
        <dbReference type="PROSITE-ProRule" id="PRU01356"/>
    </source>
</evidence>
<evidence type="ECO:0000256" key="11">
    <source>
        <dbReference type="ARBA" id="ARBA00023157"/>
    </source>
</evidence>
<keyword evidence="6" id="KW-0325">Glycoprotein</keyword>
<evidence type="ECO:0000256" key="8">
    <source>
        <dbReference type="ARBA" id="ARBA00022729"/>
    </source>
</evidence>
<dbReference type="PROSITE" id="PS51257">
    <property type="entry name" value="PROKAR_LIPOPROTEIN"/>
    <property type="match status" value="1"/>
</dbReference>
<name>A0A1E3BGF6_ASPCR</name>
<accession>A0A1E3BGF6</accession>
<dbReference type="InterPro" id="IPR052337">
    <property type="entry name" value="SAT4-like"/>
</dbReference>
<comment type="caution">
    <text evidence="18">The sequence shown here is derived from an EMBL/GenBank/DDBJ whole genome shotgun (WGS) entry which is preliminary data.</text>
</comment>
<organism evidence="18 19">
    <name type="scientific">Aspergillus cristatus</name>
    <name type="common">Chinese Fuzhuan brick tea-fermentation fungus</name>
    <name type="synonym">Eurotium cristatum</name>
    <dbReference type="NCBI Taxonomy" id="573508"/>
    <lineage>
        <taxon>Eukaryota</taxon>
        <taxon>Fungi</taxon>
        <taxon>Dikarya</taxon>
        <taxon>Ascomycota</taxon>
        <taxon>Pezizomycotina</taxon>
        <taxon>Eurotiomycetes</taxon>
        <taxon>Eurotiomycetidae</taxon>
        <taxon>Eurotiales</taxon>
        <taxon>Aspergillaceae</taxon>
        <taxon>Aspergillus</taxon>
        <taxon>Aspergillus subgen. Aspergillus</taxon>
    </lineage>
</organism>
<feature type="domain" description="CFEM" evidence="17">
    <location>
        <begin position="3"/>
        <end position="114"/>
    </location>
</feature>